<dbReference type="EMBL" id="UHBY01000003">
    <property type="protein sequence ID" value="SUL32455.1"/>
    <property type="molecule type" value="Genomic_DNA"/>
</dbReference>
<feature type="transmembrane region" description="Helical" evidence="2">
    <location>
        <begin position="23"/>
        <end position="43"/>
    </location>
</feature>
<keyword evidence="3" id="KW-0449">Lipoprotein</keyword>
<dbReference type="Proteomes" id="UP000254116">
    <property type="component" value="Unassembled WGS sequence"/>
</dbReference>
<dbReference type="InterPro" id="IPR007595">
    <property type="entry name" value="Csa"/>
</dbReference>
<dbReference type="NCBIfam" id="TIGR01742">
    <property type="entry name" value="SA_tandem_lipo"/>
    <property type="match status" value="1"/>
</dbReference>
<keyword evidence="2" id="KW-1133">Transmembrane helix</keyword>
<evidence type="ECO:0000313" key="3">
    <source>
        <dbReference type="EMBL" id="SUL32455.1"/>
    </source>
</evidence>
<keyword evidence="2" id="KW-0472">Membrane</keyword>
<dbReference type="AlphaFoldDB" id="A0A380EDR7"/>
<sequence length="286" mass="33473">MKYSNVYKIKTERCEMMEYIKKIALYMSVLLLIIFIGGCGNMKDEQKKEEQTNKTDSKEEQIKKSFAKTLDMYPIKNLEDLYDKEGYRDGEFKKGDKGTWTILTGFSKSNKPGVLDDEGMVLYLNRNTKKATGYYFVNKVYDDISKNHNEKKYRVELKNNKIVLLDNVEDKKLKQKIENFKFFSQYADFKDLKNYQDGNITTNENVPSYEAQYKMNNSDKNVKKLREIYPITTNNSPNLKLYIDGDIKGSSVGYKKIEYKFSKDKGQETTLRDYLNFGPSEGENVE</sequence>
<evidence type="ECO:0000256" key="2">
    <source>
        <dbReference type="SAM" id="Phobius"/>
    </source>
</evidence>
<evidence type="ECO:0000256" key="1">
    <source>
        <dbReference type="ARBA" id="ARBA00009715"/>
    </source>
</evidence>
<dbReference type="InterPro" id="IPR038641">
    <property type="entry name" value="Csa_sf"/>
</dbReference>
<evidence type="ECO:0000313" key="4">
    <source>
        <dbReference type="Proteomes" id="UP000254116"/>
    </source>
</evidence>
<dbReference type="Pfam" id="PF04507">
    <property type="entry name" value="DUF576"/>
    <property type="match status" value="1"/>
</dbReference>
<comment type="similarity">
    <text evidence="1">Belongs to the staphylococcal tandem lipoprotein family.</text>
</comment>
<accession>A0A380EDR7</accession>
<dbReference type="Gene3D" id="2.50.20.40">
    <property type="match status" value="1"/>
</dbReference>
<proteinExistence type="inferred from homology"/>
<gene>
    <name evidence="3" type="primary">lpl2_3</name>
    <name evidence="3" type="ORF">NCTC10702_00820</name>
</gene>
<reference evidence="3 4" key="1">
    <citation type="submission" date="2018-06" db="EMBL/GenBank/DDBJ databases">
        <authorList>
            <consortium name="Pathogen Informatics"/>
            <person name="Doyle S."/>
        </authorList>
    </citation>
    <scope>NUCLEOTIDE SEQUENCE [LARGE SCALE GENOMIC DNA]</scope>
    <source>
        <strain evidence="3 4">NCTC10702</strain>
    </source>
</reference>
<protein>
    <submittedName>
        <fullName evidence="3">Lipoprotein</fullName>
    </submittedName>
</protein>
<organism evidence="3 4">
    <name type="scientific">Staphylococcus aureus</name>
    <dbReference type="NCBI Taxonomy" id="1280"/>
    <lineage>
        <taxon>Bacteria</taxon>
        <taxon>Bacillati</taxon>
        <taxon>Bacillota</taxon>
        <taxon>Bacilli</taxon>
        <taxon>Bacillales</taxon>
        <taxon>Staphylococcaceae</taxon>
        <taxon>Staphylococcus</taxon>
    </lineage>
</organism>
<name>A0A380EDR7_STAAU</name>
<keyword evidence="2" id="KW-0812">Transmembrane</keyword>